<dbReference type="EMBL" id="ML119739">
    <property type="protein sequence ID" value="RPA76730.1"/>
    <property type="molecule type" value="Genomic_DNA"/>
</dbReference>
<evidence type="ECO:0000313" key="2">
    <source>
        <dbReference type="EMBL" id="RPA76730.1"/>
    </source>
</evidence>
<feature type="region of interest" description="Disordered" evidence="1">
    <location>
        <begin position="77"/>
        <end position="138"/>
    </location>
</feature>
<proteinExistence type="predicted"/>
<sequence length="138" mass="17805">MSRQYHDPQWEENLRRREEEIKRRFRPARSAQLNETQDETVEAPRHDREQQRQRDQQVREQRELRIIEDYAYQQRMQEMQERRRQQEQQTYHNVGYDPQHGEHWMYSRPQEFRSEQEREEHVRRGEEEIRRRFKQERR</sequence>
<dbReference type="Proteomes" id="UP000275078">
    <property type="component" value="Unassembled WGS sequence"/>
</dbReference>
<feature type="compositionally biased region" description="Basic and acidic residues" evidence="1">
    <location>
        <begin position="42"/>
        <end position="60"/>
    </location>
</feature>
<evidence type="ECO:0000256" key="1">
    <source>
        <dbReference type="SAM" id="MobiDB-lite"/>
    </source>
</evidence>
<dbReference type="AlphaFoldDB" id="A0A3N4HXX8"/>
<gene>
    <name evidence="2" type="ORF">BJ508DRAFT_330879</name>
</gene>
<protein>
    <submittedName>
        <fullName evidence="2">Uncharacterized protein</fullName>
    </submittedName>
</protein>
<keyword evidence="3" id="KW-1185">Reference proteome</keyword>
<name>A0A3N4HXX8_ASCIM</name>
<feature type="region of interest" description="Disordered" evidence="1">
    <location>
        <begin position="22"/>
        <end position="60"/>
    </location>
</feature>
<accession>A0A3N4HXX8</accession>
<feature type="compositionally biased region" description="Basic and acidic residues" evidence="1">
    <location>
        <begin position="99"/>
        <end position="130"/>
    </location>
</feature>
<reference evidence="2 3" key="1">
    <citation type="journal article" date="2018" name="Nat. Ecol. Evol.">
        <title>Pezizomycetes genomes reveal the molecular basis of ectomycorrhizal truffle lifestyle.</title>
        <authorList>
            <person name="Murat C."/>
            <person name="Payen T."/>
            <person name="Noel B."/>
            <person name="Kuo A."/>
            <person name="Morin E."/>
            <person name="Chen J."/>
            <person name="Kohler A."/>
            <person name="Krizsan K."/>
            <person name="Balestrini R."/>
            <person name="Da Silva C."/>
            <person name="Montanini B."/>
            <person name="Hainaut M."/>
            <person name="Levati E."/>
            <person name="Barry K.W."/>
            <person name="Belfiori B."/>
            <person name="Cichocki N."/>
            <person name="Clum A."/>
            <person name="Dockter R.B."/>
            <person name="Fauchery L."/>
            <person name="Guy J."/>
            <person name="Iotti M."/>
            <person name="Le Tacon F."/>
            <person name="Lindquist E.A."/>
            <person name="Lipzen A."/>
            <person name="Malagnac F."/>
            <person name="Mello A."/>
            <person name="Molinier V."/>
            <person name="Miyauchi S."/>
            <person name="Poulain J."/>
            <person name="Riccioni C."/>
            <person name="Rubini A."/>
            <person name="Sitrit Y."/>
            <person name="Splivallo R."/>
            <person name="Traeger S."/>
            <person name="Wang M."/>
            <person name="Zifcakova L."/>
            <person name="Wipf D."/>
            <person name="Zambonelli A."/>
            <person name="Paolocci F."/>
            <person name="Nowrousian M."/>
            <person name="Ottonello S."/>
            <person name="Baldrian P."/>
            <person name="Spatafora J.W."/>
            <person name="Henrissat B."/>
            <person name="Nagy L.G."/>
            <person name="Aury J.M."/>
            <person name="Wincker P."/>
            <person name="Grigoriev I.V."/>
            <person name="Bonfante P."/>
            <person name="Martin F.M."/>
        </authorList>
    </citation>
    <scope>NUCLEOTIDE SEQUENCE [LARGE SCALE GENOMIC DNA]</scope>
    <source>
        <strain evidence="2 3">RN42</strain>
    </source>
</reference>
<organism evidence="2 3">
    <name type="scientific">Ascobolus immersus RN42</name>
    <dbReference type="NCBI Taxonomy" id="1160509"/>
    <lineage>
        <taxon>Eukaryota</taxon>
        <taxon>Fungi</taxon>
        <taxon>Dikarya</taxon>
        <taxon>Ascomycota</taxon>
        <taxon>Pezizomycotina</taxon>
        <taxon>Pezizomycetes</taxon>
        <taxon>Pezizales</taxon>
        <taxon>Ascobolaceae</taxon>
        <taxon>Ascobolus</taxon>
    </lineage>
</organism>
<evidence type="ECO:0000313" key="3">
    <source>
        <dbReference type="Proteomes" id="UP000275078"/>
    </source>
</evidence>